<keyword evidence="4" id="KW-0812">Transmembrane</keyword>
<organism evidence="5 6">
    <name type="scientific">Rhodanobacter thiooxydans</name>
    <dbReference type="NCBI Taxonomy" id="416169"/>
    <lineage>
        <taxon>Bacteria</taxon>
        <taxon>Pseudomonadati</taxon>
        <taxon>Pseudomonadota</taxon>
        <taxon>Gammaproteobacteria</taxon>
        <taxon>Lysobacterales</taxon>
        <taxon>Rhodanobacteraceae</taxon>
        <taxon>Rhodanobacter</taxon>
    </lineage>
</organism>
<dbReference type="InterPro" id="IPR001082">
    <property type="entry name" value="Pilin"/>
</dbReference>
<keyword evidence="2" id="KW-0488">Methylation</keyword>
<dbReference type="Gene3D" id="3.30.700.10">
    <property type="entry name" value="Glycoprotein, Type 4 Pilin"/>
    <property type="match status" value="1"/>
</dbReference>
<dbReference type="PROSITE" id="PS00409">
    <property type="entry name" value="PROKAR_NTER_METHYL"/>
    <property type="match status" value="1"/>
</dbReference>
<dbReference type="Pfam" id="PF00114">
    <property type="entry name" value="Pilin"/>
    <property type="match status" value="1"/>
</dbReference>
<dbReference type="PANTHER" id="PTHR30093">
    <property type="entry name" value="GENERAL SECRETION PATHWAY PROTEIN G"/>
    <property type="match status" value="1"/>
</dbReference>
<comment type="caution">
    <text evidence="5">The sequence shown here is derived from an EMBL/GenBank/DDBJ whole genome shotgun (WGS) entry which is preliminary data.</text>
</comment>
<protein>
    <submittedName>
        <fullName evidence="5">Prepilin-type N-terminal cleavage/methylation domain-containing protein</fullName>
    </submittedName>
</protein>
<proteinExistence type="inferred from homology"/>
<keyword evidence="4" id="KW-1133">Transmembrane helix</keyword>
<dbReference type="EMBL" id="LVJS01000020">
    <property type="protein sequence ID" value="KZC24744.1"/>
    <property type="molecule type" value="Genomic_DNA"/>
</dbReference>
<name>A0A154QKC9_9GAMM</name>
<dbReference type="Proteomes" id="UP000076131">
    <property type="component" value="Unassembled WGS sequence"/>
</dbReference>
<reference evidence="5 6" key="1">
    <citation type="journal article" date="2016" name="MBio">
        <title>Lateral Gene Transfer in a Heavy Metal-Contaminated-Groundwater Microbial Community.</title>
        <authorList>
            <person name="Hemme C.L."/>
            <person name="Green S.J."/>
            <person name="Rishishwar L."/>
            <person name="Prakash O."/>
            <person name="Pettenato A."/>
            <person name="Chakraborty R."/>
            <person name="Deutschbauer A.M."/>
            <person name="Van Nostrand J.D."/>
            <person name="Wu L."/>
            <person name="He Z."/>
            <person name="Jordan I.K."/>
            <person name="Hazen T.C."/>
            <person name="Arkin A.P."/>
            <person name="Kostka J.E."/>
            <person name="Zhou J."/>
        </authorList>
    </citation>
    <scope>NUCLEOTIDE SEQUENCE [LARGE SCALE GENOMIC DNA]</scope>
    <source>
        <strain evidence="5 6">FW104-T7</strain>
    </source>
</reference>
<dbReference type="PANTHER" id="PTHR30093:SF34">
    <property type="entry name" value="PREPILIN PEPTIDASE-DEPENDENT PROTEIN D"/>
    <property type="match status" value="1"/>
</dbReference>
<dbReference type="NCBIfam" id="TIGR02532">
    <property type="entry name" value="IV_pilin_GFxxxE"/>
    <property type="match status" value="1"/>
</dbReference>
<dbReference type="GO" id="GO:0043107">
    <property type="term" value="P:type IV pilus-dependent motility"/>
    <property type="evidence" value="ECO:0007669"/>
    <property type="project" value="TreeGrafter"/>
</dbReference>
<accession>A0A154QKC9</accession>
<dbReference type="STRING" id="416169.RHOFW104T7_06965"/>
<keyword evidence="4" id="KW-0472">Membrane</keyword>
<dbReference type="SUPFAM" id="SSF54523">
    <property type="entry name" value="Pili subunits"/>
    <property type="match status" value="1"/>
</dbReference>
<evidence type="ECO:0000256" key="4">
    <source>
        <dbReference type="SAM" id="Phobius"/>
    </source>
</evidence>
<dbReference type="GO" id="GO:0007155">
    <property type="term" value="P:cell adhesion"/>
    <property type="evidence" value="ECO:0007669"/>
    <property type="project" value="InterPro"/>
</dbReference>
<dbReference type="GO" id="GO:0044096">
    <property type="term" value="C:type IV pilus"/>
    <property type="evidence" value="ECO:0007669"/>
    <property type="project" value="TreeGrafter"/>
</dbReference>
<dbReference type="eggNOG" id="COG4969">
    <property type="taxonomic scope" value="Bacteria"/>
</dbReference>
<feature type="transmembrane region" description="Helical" evidence="4">
    <location>
        <begin position="12"/>
        <end position="33"/>
    </location>
</feature>
<dbReference type="InterPro" id="IPR012902">
    <property type="entry name" value="N_methyl_site"/>
</dbReference>
<sequence>MLRQRISAGFTLIELMIVVAIIAILAAIAIPAYQDYLIRTQVTEGMSLADGAKSAVWDFVSNTGRFPPNNQSAGLAKNRSIEGSYVSSVDVTGGAIKVLYQGTKANTHINGGSIYLLLSPITHAGSIAWTCSASTLDTKYLPSSCRR</sequence>
<evidence type="ECO:0000313" key="5">
    <source>
        <dbReference type="EMBL" id="KZC24744.1"/>
    </source>
</evidence>
<evidence type="ECO:0000256" key="1">
    <source>
        <dbReference type="ARBA" id="ARBA00005233"/>
    </source>
</evidence>
<evidence type="ECO:0000256" key="3">
    <source>
        <dbReference type="RuleBase" id="RU000389"/>
    </source>
</evidence>
<dbReference type="RefSeq" id="WP_063107575.1">
    <property type="nucleotide sequence ID" value="NZ_LVJS01000020.1"/>
</dbReference>
<comment type="similarity">
    <text evidence="1 3">Belongs to the N-Me-Phe pilin family.</text>
</comment>
<dbReference type="AlphaFoldDB" id="A0A154QKC9"/>
<evidence type="ECO:0000313" key="6">
    <source>
        <dbReference type="Proteomes" id="UP000076131"/>
    </source>
</evidence>
<dbReference type="InterPro" id="IPR045584">
    <property type="entry name" value="Pilin-like"/>
</dbReference>
<keyword evidence="6" id="KW-1185">Reference proteome</keyword>
<keyword evidence="3" id="KW-0281">Fimbrium</keyword>
<dbReference type="Pfam" id="PF07963">
    <property type="entry name" value="N_methyl"/>
    <property type="match status" value="1"/>
</dbReference>
<evidence type="ECO:0000256" key="2">
    <source>
        <dbReference type="ARBA" id="ARBA00022481"/>
    </source>
</evidence>
<gene>
    <name evidence="5" type="ORF">RHOFW104T7_06965</name>
</gene>